<keyword evidence="4" id="KW-1185">Reference proteome</keyword>
<proteinExistence type="predicted"/>
<dbReference type="EMBL" id="CP048049">
    <property type="protein sequence ID" value="QIS44329.1"/>
    <property type="molecule type" value="Genomic_DNA"/>
</dbReference>
<keyword evidence="2" id="KW-1133">Transmembrane helix</keyword>
<protein>
    <submittedName>
        <fullName evidence="3">Uncharacterized protein</fullName>
    </submittedName>
</protein>
<keyword evidence="2" id="KW-0812">Transmembrane</keyword>
<feature type="region of interest" description="Disordered" evidence="1">
    <location>
        <begin position="1"/>
        <end position="24"/>
    </location>
</feature>
<dbReference type="AlphaFoldDB" id="A0AAE6XPR3"/>
<dbReference type="Proteomes" id="UP000503164">
    <property type="component" value="Chromosome"/>
</dbReference>
<sequence>MASSAPGGRKPMAVTGKPKRRRPSLSRIVPGVGVTAVVAFLVVDLILVSAAVTRTGGGSSSSGTAAPAPSASTAPAAEAPAPTPTPTPTASPTPSAAASTAVQAPTVFLAAGNAEVAWRTTAGSCTGEPARIQTTIDSGRTWDTRSTGTFDARRILALQVESPDVGSIVADVTAACSRTTLQSFTGGEFWRDAPAQTAGTAYVDPAEPRTVRLVQGQQDAPCDDAVQVVDSGQAAAVLCGSGALHVRSGSGDFRRVEAPGTLALALGADGILTAGTSGSCAGTSVGRIVPASGAVSVLGCAKAVPTSGSVAISAAGRDVWLLTGDAVSISTDGGATW</sequence>
<reference evidence="3 4" key="1">
    <citation type="journal article" date="2020" name="Mol. Plant Pathol.">
        <title>Plasmid composition and the chpG gene determine the virulence level of Clavibacter capsici natural isolates in pepper.</title>
        <authorList>
            <person name="Hwang I.S."/>
            <person name="Lee H.M."/>
            <person name="Oh E.J."/>
            <person name="Lee S."/>
            <person name="Heu S."/>
            <person name="Oh C.S."/>
        </authorList>
    </citation>
    <scope>NUCLEOTIDE SEQUENCE [LARGE SCALE GENOMIC DNA]</scope>
    <source>
        <strain evidence="3 4">1101</strain>
    </source>
</reference>
<dbReference type="RefSeq" id="WP_157883508.1">
    <property type="nucleotide sequence ID" value="NZ_CP012573.1"/>
</dbReference>
<evidence type="ECO:0000256" key="1">
    <source>
        <dbReference type="SAM" id="MobiDB-lite"/>
    </source>
</evidence>
<keyword evidence="2" id="KW-0472">Membrane</keyword>
<evidence type="ECO:0000256" key="2">
    <source>
        <dbReference type="SAM" id="Phobius"/>
    </source>
</evidence>
<name>A0AAE6XPR3_9MICO</name>
<feature type="compositionally biased region" description="Low complexity" evidence="1">
    <location>
        <begin position="61"/>
        <end position="80"/>
    </location>
</feature>
<gene>
    <name evidence="3" type="ORF">GW570_04095</name>
</gene>
<feature type="region of interest" description="Disordered" evidence="1">
    <location>
        <begin position="54"/>
        <end position="98"/>
    </location>
</feature>
<evidence type="ECO:0000313" key="3">
    <source>
        <dbReference type="EMBL" id="QIS44329.1"/>
    </source>
</evidence>
<feature type="compositionally biased region" description="Pro residues" evidence="1">
    <location>
        <begin position="81"/>
        <end position="91"/>
    </location>
</feature>
<dbReference type="SUPFAM" id="SSF110296">
    <property type="entry name" value="Oligoxyloglucan reducing end-specific cellobiohydrolase"/>
    <property type="match status" value="1"/>
</dbReference>
<accession>A0AAE6XPR3</accession>
<organism evidence="3 4">
    <name type="scientific">Clavibacter capsici</name>
    <dbReference type="NCBI Taxonomy" id="1874630"/>
    <lineage>
        <taxon>Bacteria</taxon>
        <taxon>Bacillati</taxon>
        <taxon>Actinomycetota</taxon>
        <taxon>Actinomycetes</taxon>
        <taxon>Micrococcales</taxon>
        <taxon>Microbacteriaceae</taxon>
        <taxon>Clavibacter</taxon>
    </lineage>
</organism>
<feature type="transmembrane region" description="Helical" evidence="2">
    <location>
        <begin position="28"/>
        <end position="52"/>
    </location>
</feature>
<evidence type="ECO:0000313" key="4">
    <source>
        <dbReference type="Proteomes" id="UP000503164"/>
    </source>
</evidence>